<dbReference type="Proteomes" id="UP000195569">
    <property type="component" value="Unassembled WGS sequence"/>
</dbReference>
<name>A0A1N7SUM0_9BURK</name>
<gene>
    <name evidence="1" type="ORF">BN2476_980001</name>
</gene>
<evidence type="ECO:0000313" key="2">
    <source>
        <dbReference type="Proteomes" id="UP000195569"/>
    </source>
</evidence>
<dbReference type="AlphaFoldDB" id="A0A1N7SUM0"/>
<accession>A0A1N7SUM0</accession>
<comment type="caution">
    <text evidence="1">The sequence shown here is derived from an EMBL/GenBank/DDBJ whole genome shotgun (WGS) entry which is preliminary data.</text>
</comment>
<keyword evidence="2" id="KW-1185">Reference proteome</keyword>
<organism evidence="1 2">
    <name type="scientific">Paraburkholderia piptadeniae</name>
    <dbReference type="NCBI Taxonomy" id="1701573"/>
    <lineage>
        <taxon>Bacteria</taxon>
        <taxon>Pseudomonadati</taxon>
        <taxon>Pseudomonadota</taxon>
        <taxon>Betaproteobacteria</taxon>
        <taxon>Burkholderiales</taxon>
        <taxon>Burkholderiaceae</taxon>
        <taxon>Paraburkholderia</taxon>
    </lineage>
</organism>
<dbReference type="EMBL" id="CYGY02000098">
    <property type="protein sequence ID" value="SIT51019.1"/>
    <property type="molecule type" value="Genomic_DNA"/>
</dbReference>
<protein>
    <submittedName>
        <fullName evidence="1">Uncharacterized protein</fullName>
    </submittedName>
</protein>
<proteinExistence type="predicted"/>
<evidence type="ECO:0000313" key="1">
    <source>
        <dbReference type="EMBL" id="SIT51019.1"/>
    </source>
</evidence>
<sequence>MRLEALRLWRLMGRDAQWCRERRGQAGCQPGADAVAKGCRRAVAMMKRTCGMLREATRANVRLWAALPQSQRSTGRSMYRDAHV</sequence>
<reference evidence="1" key="1">
    <citation type="submission" date="2016-12" db="EMBL/GenBank/DDBJ databases">
        <authorList>
            <person name="Moulin L."/>
        </authorList>
    </citation>
    <scope>NUCLEOTIDE SEQUENCE [LARGE SCALE GENOMIC DNA]</scope>
    <source>
        <strain evidence="1">STM 7183</strain>
    </source>
</reference>